<dbReference type="InterPro" id="IPR051531">
    <property type="entry name" value="N-acetyltransferase"/>
</dbReference>
<dbReference type="GO" id="GO:0016746">
    <property type="term" value="F:acyltransferase activity"/>
    <property type="evidence" value="ECO:0007669"/>
    <property type="project" value="UniProtKB-KW"/>
</dbReference>
<organism evidence="2 3">
    <name type="scientific">Massilia haematophila</name>
    <dbReference type="NCBI Taxonomy" id="457923"/>
    <lineage>
        <taxon>Bacteria</taxon>
        <taxon>Pseudomonadati</taxon>
        <taxon>Pseudomonadota</taxon>
        <taxon>Betaproteobacteria</taxon>
        <taxon>Burkholderiales</taxon>
        <taxon>Oxalobacteraceae</taxon>
        <taxon>Telluria group</taxon>
        <taxon>Massilia</taxon>
    </lineage>
</organism>
<sequence>MTILTTDRLRLEPFDERHLDGLYAMNRLPEVMRFISGQPETLEQTRAAIEIVKERWALYGFSWWAFVERGTGRVIGAGCIQYLGRDPANPHEIGWRLVPDKWGQGLASEAARAMAGWAFETLEAPLLCAVCKPANLDSARVMQRLGMRYRGEESWYDSPHAVYEMSREEWLALPHASGRGHSGS</sequence>
<comment type="caution">
    <text evidence="2">The sequence shown here is derived from an EMBL/GenBank/DDBJ whole genome shotgun (WGS) entry which is preliminary data.</text>
</comment>
<dbReference type="Gene3D" id="3.40.630.30">
    <property type="match status" value="1"/>
</dbReference>
<reference evidence="3" key="1">
    <citation type="journal article" date="2019" name="Int. J. Syst. Evol. Microbiol.">
        <title>The Global Catalogue of Microorganisms (GCM) 10K type strain sequencing project: providing services to taxonomists for standard genome sequencing and annotation.</title>
        <authorList>
            <consortium name="The Broad Institute Genomics Platform"/>
            <consortium name="The Broad Institute Genome Sequencing Center for Infectious Disease"/>
            <person name="Wu L."/>
            <person name="Ma J."/>
        </authorList>
    </citation>
    <scope>NUCLEOTIDE SEQUENCE [LARGE SCALE GENOMIC DNA]</scope>
    <source>
        <strain evidence="3">CCM 7480</strain>
    </source>
</reference>
<evidence type="ECO:0000259" key="1">
    <source>
        <dbReference type="PROSITE" id="PS51186"/>
    </source>
</evidence>
<evidence type="ECO:0000313" key="3">
    <source>
        <dbReference type="Proteomes" id="UP001595665"/>
    </source>
</evidence>
<dbReference type="PANTHER" id="PTHR43792">
    <property type="entry name" value="GNAT FAMILY, PUTATIVE (AFU_ORTHOLOGUE AFUA_3G00765)-RELATED-RELATED"/>
    <property type="match status" value="1"/>
</dbReference>
<evidence type="ECO:0000313" key="2">
    <source>
        <dbReference type="EMBL" id="MFC3458247.1"/>
    </source>
</evidence>
<dbReference type="PANTHER" id="PTHR43792:SF1">
    <property type="entry name" value="N-ACETYLTRANSFERASE DOMAIN-CONTAINING PROTEIN"/>
    <property type="match status" value="1"/>
</dbReference>
<dbReference type="Pfam" id="PF13302">
    <property type="entry name" value="Acetyltransf_3"/>
    <property type="match status" value="1"/>
</dbReference>
<name>A0ABV7PI78_9BURK</name>
<dbReference type="PROSITE" id="PS51186">
    <property type="entry name" value="GNAT"/>
    <property type="match status" value="1"/>
</dbReference>
<dbReference type="InterPro" id="IPR000182">
    <property type="entry name" value="GNAT_dom"/>
</dbReference>
<feature type="domain" description="N-acetyltransferase" evidence="1">
    <location>
        <begin position="9"/>
        <end position="168"/>
    </location>
</feature>
<dbReference type="SUPFAM" id="SSF55729">
    <property type="entry name" value="Acyl-CoA N-acyltransferases (Nat)"/>
    <property type="match status" value="1"/>
</dbReference>
<keyword evidence="2" id="KW-0012">Acyltransferase</keyword>
<dbReference type="EMBL" id="JBHRVV010000001">
    <property type="protein sequence ID" value="MFC3458247.1"/>
    <property type="molecule type" value="Genomic_DNA"/>
</dbReference>
<accession>A0ABV7PI78</accession>
<protein>
    <submittedName>
        <fullName evidence="2">GNAT family N-acetyltransferase</fullName>
        <ecNumber evidence="2">2.3.-.-</ecNumber>
    </submittedName>
</protein>
<dbReference type="EC" id="2.3.-.-" evidence="2"/>
<proteinExistence type="predicted"/>
<dbReference type="InterPro" id="IPR016181">
    <property type="entry name" value="Acyl_CoA_acyltransferase"/>
</dbReference>
<dbReference type="Proteomes" id="UP001595665">
    <property type="component" value="Unassembled WGS sequence"/>
</dbReference>
<gene>
    <name evidence="2" type="ORF">ACFOPH_08310</name>
</gene>
<dbReference type="RefSeq" id="WP_312549646.1">
    <property type="nucleotide sequence ID" value="NZ_JBHRVV010000001.1"/>
</dbReference>
<keyword evidence="2" id="KW-0808">Transferase</keyword>
<keyword evidence="3" id="KW-1185">Reference proteome</keyword>